<sequence>MQSYTLRKLIAKKIPIVLYACNKTSESNNDKTTNNHRATLDTCKIQQYLTTTLKDVTVINAAEFQECASVVQSTIVTKQNGNLCVSVLNGPLHRLKTGSTVFISNIDRNVNLFYFLKDKMRTASFVFSSAERLHFKRVMEIGVVRHERVHWLVNAVNERFGVEGSNYGVLKDFILPGRDEPYLKDEVSVVDGEFYVQVREEQQMDGLPKEYERRVRLYRLLSLVYAEEGYEKRIMINAYLRENCGLTEEDVLSSFVSTSWNDQRGMFYEDGLSFQSNHPNRSDRSG</sequence>
<dbReference type="AlphaFoldDB" id="L7JXN8"/>
<dbReference type="InParanoid" id="L7JXN8"/>
<dbReference type="VEuPathDB" id="MicrosporidiaDB:THOM_0779"/>
<evidence type="ECO:0000313" key="2">
    <source>
        <dbReference type="Proteomes" id="UP000011185"/>
    </source>
</evidence>
<dbReference type="STRING" id="72359.L7JXN8"/>
<evidence type="ECO:0000313" key="1">
    <source>
        <dbReference type="EMBL" id="ELQ76218.1"/>
    </source>
</evidence>
<feature type="non-terminal residue" evidence="1">
    <location>
        <position position="286"/>
    </location>
</feature>
<name>L7JXN8_TRAHO</name>
<dbReference type="EMBL" id="JH993859">
    <property type="protein sequence ID" value="ELQ76218.1"/>
    <property type="molecule type" value="Genomic_DNA"/>
</dbReference>
<keyword evidence="2" id="KW-1185">Reference proteome</keyword>
<reference evidence="1 2" key="1">
    <citation type="journal article" date="2012" name="PLoS Pathog.">
        <title>The genome of the obligate intracellular parasite Trachipleistophora hominis: new insights into microsporidian genome dynamics and reductive evolution.</title>
        <authorList>
            <person name="Heinz E."/>
            <person name="Williams T.A."/>
            <person name="Nakjang S."/>
            <person name="Noel C.J."/>
            <person name="Swan D.C."/>
            <person name="Goldberg A.V."/>
            <person name="Harris S.R."/>
            <person name="Weinmaier T."/>
            <person name="Markert S."/>
            <person name="Becher D."/>
            <person name="Bernhardt J."/>
            <person name="Dagan T."/>
            <person name="Hacker C."/>
            <person name="Lucocq J.M."/>
            <person name="Schweder T."/>
            <person name="Rattei T."/>
            <person name="Hall N."/>
            <person name="Hirt R.P."/>
            <person name="Embley T.M."/>
        </authorList>
    </citation>
    <scope>NUCLEOTIDE SEQUENCE [LARGE SCALE GENOMIC DNA]</scope>
</reference>
<proteinExistence type="predicted"/>
<protein>
    <submittedName>
        <fullName evidence="1">DNA replication licensing factor, MCM2 component</fullName>
    </submittedName>
</protein>
<gene>
    <name evidence="1" type="ORF">THOM_0779</name>
</gene>
<dbReference type="Proteomes" id="UP000011185">
    <property type="component" value="Unassembled WGS sequence"/>
</dbReference>
<organism evidence="1 2">
    <name type="scientific">Trachipleistophora hominis</name>
    <name type="common">Microsporidian parasite</name>
    <dbReference type="NCBI Taxonomy" id="72359"/>
    <lineage>
        <taxon>Eukaryota</taxon>
        <taxon>Fungi</taxon>
        <taxon>Fungi incertae sedis</taxon>
        <taxon>Microsporidia</taxon>
        <taxon>Pleistophoridae</taxon>
        <taxon>Trachipleistophora</taxon>
    </lineage>
</organism>
<accession>L7JXN8</accession>
<dbReference type="HOGENOM" id="CLU_973817_0_0_1"/>